<protein>
    <submittedName>
        <fullName evidence="2">Uncharacterized protein</fullName>
    </submittedName>
</protein>
<feature type="region of interest" description="Disordered" evidence="1">
    <location>
        <begin position="111"/>
        <end position="153"/>
    </location>
</feature>
<dbReference type="AlphaFoldDB" id="A0A7S1P290"/>
<dbReference type="EMBL" id="HBGB01021616">
    <property type="protein sequence ID" value="CAD9057420.1"/>
    <property type="molecule type" value="Transcribed_RNA"/>
</dbReference>
<feature type="compositionally biased region" description="Pro residues" evidence="1">
    <location>
        <begin position="144"/>
        <end position="153"/>
    </location>
</feature>
<sequence>MWSKSGNVSMSTSSGSSEVGRGLSPVSLKRDIGIAPAHHNTLSQHKGRHSTHTKGTGEAGETKHTDAFCRLQSSGDSTGDTAGWCPSTLVGPMRAAGQRGNTLVHVVQPSAADIRHGHRRRSGRRKLQRGYATAAIDSKAKKLAPPPPQGCKA</sequence>
<evidence type="ECO:0000313" key="2">
    <source>
        <dbReference type="EMBL" id="CAD9057420.1"/>
    </source>
</evidence>
<feature type="compositionally biased region" description="Low complexity" evidence="1">
    <location>
        <begin position="1"/>
        <end position="22"/>
    </location>
</feature>
<organism evidence="2">
    <name type="scientific">Vitrella brassicaformis</name>
    <dbReference type="NCBI Taxonomy" id="1169539"/>
    <lineage>
        <taxon>Eukaryota</taxon>
        <taxon>Sar</taxon>
        <taxon>Alveolata</taxon>
        <taxon>Colpodellida</taxon>
        <taxon>Vitrellaceae</taxon>
        <taxon>Vitrella</taxon>
    </lineage>
</organism>
<evidence type="ECO:0000256" key="1">
    <source>
        <dbReference type="SAM" id="MobiDB-lite"/>
    </source>
</evidence>
<proteinExistence type="predicted"/>
<gene>
    <name evidence="2" type="ORF">VBRA1451_LOCUS12486</name>
</gene>
<feature type="compositionally biased region" description="Basic residues" evidence="1">
    <location>
        <begin position="116"/>
        <end position="128"/>
    </location>
</feature>
<name>A0A7S1P290_9ALVE</name>
<reference evidence="2" key="1">
    <citation type="submission" date="2021-01" db="EMBL/GenBank/DDBJ databases">
        <authorList>
            <person name="Corre E."/>
            <person name="Pelletier E."/>
            <person name="Niang G."/>
            <person name="Scheremetjew M."/>
            <person name="Finn R."/>
            <person name="Kale V."/>
            <person name="Holt S."/>
            <person name="Cochrane G."/>
            <person name="Meng A."/>
            <person name="Brown T."/>
            <person name="Cohen L."/>
        </authorList>
    </citation>
    <scope>NUCLEOTIDE SEQUENCE</scope>
    <source>
        <strain evidence="2">CCMP3346</strain>
    </source>
</reference>
<accession>A0A7S1P290</accession>
<feature type="region of interest" description="Disordered" evidence="1">
    <location>
        <begin position="1"/>
        <end position="84"/>
    </location>
</feature>
<feature type="compositionally biased region" description="Polar residues" evidence="1">
    <location>
        <begin position="71"/>
        <end position="80"/>
    </location>
</feature>